<dbReference type="AlphaFoldDB" id="A0A8X6L6J0"/>
<protein>
    <submittedName>
        <fullName evidence="1">Uncharacterized protein</fullName>
    </submittedName>
</protein>
<evidence type="ECO:0000313" key="2">
    <source>
        <dbReference type="Proteomes" id="UP000887116"/>
    </source>
</evidence>
<keyword evidence="2" id="KW-1185">Reference proteome</keyword>
<comment type="caution">
    <text evidence="1">The sequence shown here is derived from an EMBL/GenBank/DDBJ whole genome shotgun (WGS) entry which is preliminary data.</text>
</comment>
<dbReference type="EMBL" id="BMAO01034521">
    <property type="protein sequence ID" value="GFQ97171.1"/>
    <property type="molecule type" value="Genomic_DNA"/>
</dbReference>
<organism evidence="1 2">
    <name type="scientific">Trichonephila clavata</name>
    <name type="common">Joro spider</name>
    <name type="synonym">Nephila clavata</name>
    <dbReference type="NCBI Taxonomy" id="2740835"/>
    <lineage>
        <taxon>Eukaryota</taxon>
        <taxon>Metazoa</taxon>
        <taxon>Ecdysozoa</taxon>
        <taxon>Arthropoda</taxon>
        <taxon>Chelicerata</taxon>
        <taxon>Arachnida</taxon>
        <taxon>Araneae</taxon>
        <taxon>Araneomorphae</taxon>
        <taxon>Entelegynae</taxon>
        <taxon>Araneoidea</taxon>
        <taxon>Nephilidae</taxon>
        <taxon>Trichonephila</taxon>
    </lineage>
</organism>
<dbReference type="OrthoDB" id="10616229at2759"/>
<gene>
    <name evidence="1" type="ORF">TNCT_382261</name>
</gene>
<proteinExistence type="predicted"/>
<name>A0A8X6L6J0_TRICU</name>
<reference evidence="1" key="1">
    <citation type="submission" date="2020-07" db="EMBL/GenBank/DDBJ databases">
        <title>Multicomponent nature underlies the extraordinary mechanical properties of spider dragline silk.</title>
        <authorList>
            <person name="Kono N."/>
            <person name="Nakamura H."/>
            <person name="Mori M."/>
            <person name="Yoshida Y."/>
            <person name="Ohtoshi R."/>
            <person name="Malay A.D."/>
            <person name="Moran D.A.P."/>
            <person name="Tomita M."/>
            <person name="Numata K."/>
            <person name="Arakawa K."/>
        </authorList>
    </citation>
    <scope>NUCLEOTIDE SEQUENCE</scope>
</reference>
<evidence type="ECO:0000313" key="1">
    <source>
        <dbReference type="EMBL" id="GFQ97171.1"/>
    </source>
</evidence>
<sequence>MNTMRQNNKFIWQLSAIYTDTQNAFSIERIAATFSRMLFASVNSTFFQNRRYLSEITENEAPVSTRARACFLSIITSSWLPVCCQMRIFITCGLISLGGHLV</sequence>
<dbReference type="Proteomes" id="UP000887116">
    <property type="component" value="Unassembled WGS sequence"/>
</dbReference>
<accession>A0A8X6L6J0</accession>